<feature type="transmembrane region" description="Helical" evidence="2">
    <location>
        <begin position="493"/>
        <end position="514"/>
    </location>
</feature>
<dbReference type="OrthoDB" id="100605at2"/>
<feature type="transmembrane region" description="Helical" evidence="2">
    <location>
        <begin position="161"/>
        <end position="180"/>
    </location>
</feature>
<feature type="region of interest" description="Disordered" evidence="1">
    <location>
        <begin position="1189"/>
        <end position="1209"/>
    </location>
</feature>
<feature type="transmembrane region" description="Helical" evidence="2">
    <location>
        <begin position="420"/>
        <end position="444"/>
    </location>
</feature>
<dbReference type="InterPro" id="IPR027268">
    <property type="entry name" value="Peptidase_M4/M1_CTD_sf"/>
</dbReference>
<feature type="transmembrane region" description="Helical" evidence="2">
    <location>
        <begin position="578"/>
        <end position="599"/>
    </location>
</feature>
<dbReference type="EMBL" id="RJJD01000008">
    <property type="protein sequence ID" value="RNI26256.1"/>
    <property type="molecule type" value="Genomic_DNA"/>
</dbReference>
<dbReference type="InterPro" id="IPR014782">
    <property type="entry name" value="Peptidase_M1_dom"/>
</dbReference>
<evidence type="ECO:0000256" key="2">
    <source>
        <dbReference type="SAM" id="Phobius"/>
    </source>
</evidence>
<keyword evidence="2" id="KW-0812">Transmembrane</keyword>
<feature type="transmembrane region" description="Helical" evidence="2">
    <location>
        <begin position="369"/>
        <end position="394"/>
    </location>
</feature>
<feature type="compositionally biased region" description="Basic and acidic residues" evidence="1">
    <location>
        <begin position="1193"/>
        <end position="1209"/>
    </location>
</feature>
<dbReference type="AlphaFoldDB" id="A0A3M9ML57"/>
<dbReference type="SUPFAM" id="SSF55486">
    <property type="entry name" value="Metalloproteases ('zincins'), catalytic domain"/>
    <property type="match status" value="1"/>
</dbReference>
<evidence type="ECO:0000256" key="1">
    <source>
        <dbReference type="SAM" id="MobiDB-lite"/>
    </source>
</evidence>
<protein>
    <recommendedName>
        <fullName evidence="3">Peptidase M1 membrane alanine aminopeptidase domain-containing protein</fullName>
    </recommendedName>
</protein>
<gene>
    <name evidence="4" type="ORF">EFB08_15745</name>
</gene>
<feature type="transmembrane region" description="Helical" evidence="2">
    <location>
        <begin position="20"/>
        <end position="43"/>
    </location>
</feature>
<accession>A0A3M9ML57</accession>
<dbReference type="RefSeq" id="WP_123127873.1">
    <property type="nucleotide sequence ID" value="NZ_RJJD01000008.1"/>
</dbReference>
<reference evidence="4 5" key="1">
    <citation type="submission" date="2018-11" db="EMBL/GenBank/DDBJ databases">
        <title>Rufibacter latericius sp. nov., isolated from water in Baiyang Lake.</title>
        <authorList>
            <person name="Yang Y."/>
        </authorList>
    </citation>
    <scope>NUCLEOTIDE SEQUENCE [LARGE SCALE GENOMIC DNA]</scope>
    <source>
        <strain evidence="4 5">R-22-1c-1</strain>
    </source>
</reference>
<feature type="transmembrane region" description="Helical" evidence="2">
    <location>
        <begin position="113"/>
        <end position="141"/>
    </location>
</feature>
<feature type="transmembrane region" description="Helical" evidence="2">
    <location>
        <begin position="464"/>
        <end position="481"/>
    </location>
</feature>
<evidence type="ECO:0000259" key="3">
    <source>
        <dbReference type="Pfam" id="PF01433"/>
    </source>
</evidence>
<dbReference type="Pfam" id="PF01433">
    <property type="entry name" value="Peptidase_M1"/>
    <property type="match status" value="1"/>
</dbReference>
<dbReference type="Pfam" id="PF12730">
    <property type="entry name" value="ABC2_membrane_4"/>
    <property type="match status" value="1"/>
</dbReference>
<feature type="transmembrane region" description="Helical" evidence="2">
    <location>
        <begin position="63"/>
        <end position="83"/>
    </location>
</feature>
<dbReference type="Gene3D" id="1.10.390.10">
    <property type="entry name" value="Neutral Protease Domain 2"/>
    <property type="match status" value="1"/>
</dbReference>
<keyword evidence="2" id="KW-1133">Transmembrane helix</keyword>
<sequence>MFLNIFLFELKYRLKRPATYIYFFLFFLMALLCVFGVSGVFGGTVIIGGGSSVSVKANSPYQINWVITILSWFGVLVTSAMMGNPIYRDFEHKTHSLFFTTPISKWSYLGGRFWGSFVVTLLVFSGIAFGYIFASAVAPLFPSVEATRFGPFNLMSYVQPFLLIVIPNLLLTGAIFFTLGTLTRNMLAVYIGSVLVLVLYGVSSALTNDLDNDLLANLVDPFGASAVYQTTRYWTAAEQNTLVLPLSQPIIWNRLLWDGIALLLLVFCYWRFSFSFFSSEGKVRKLRREEAPGIVATAHRISLPKVSQEFSYARSFGQFWKLTKLEFKGIVRSVYFIAIVVAGIVFLLSTASQIGKIYDTNTYPVTSEVVSILGGTFALFMLIIITFYSGELVWRERDARMNQLYDALPIPNWVPFTSKLVALMGIQVVLMAVVLVCGIVIQAAKGYFNFELGLYVKALFGLQLVDYLLMCALAMLVQVLVNNKYLGHFIMVVYYLANIFKGQLGFEHLLYSYSSDPGAPYSAMNGYGHFVGPVLLFKVYWGAFAIILALLSNLLWVRGTEANIKGRFKLAALQLNKSTLLVLASAAAVFIVCGGFIFYNTNILNEYRDSDDNERLQAAFEKTYKKYQNLPQPRVVDVYLETDLYPKEREFRFKGYYWLKNKTSVAIDSVHLMLDDNAVIKRLEFARPAKTVLFDKTNGYHIFQLAQPLQPGDSIKLNMDLLYQTKGFKQRSYNTGIVYNGTFINSQLLPHIGYQEALELGDDDTRKENGLKPKERMAKVNDLKARQNTYISNDADWITFETVVSTVPDQIALAPGYLQKEWTKNSRRYFHYKMDSKILNFYSFLSADYEVKKDKWNDVAIEVYYQKGHEYNLDRMIKGVKKSLDYYTANFSPYQHRQVRILEFPGYSAFAQAFPNTIPFSESIGFIADVDDKDPEDIDYPFYVTAHEVAHQWWAHQVIGGDVQGSTLMSETMSQYSALMVMKKEYGAERMKKFLKYEMNNYLLGRAGERKKELPLALVENQQYIHYRKGSVVMYALADYIGEDKLNAALKEYVQKVAFQQAPYTNSVEFLSYIRKATPDSLQYLVDDMFENITLYENKATKASAVKQKDGSYKVSLTIDAKKFRADSLGNESPAQLNDFVDVGVITRKKIAGTWQDVPLYLQKQRIKSGQNKIEVIVKEKPERAGVDPLNKLIDRNPDDNTKEVTVKS</sequence>
<name>A0A3M9ML57_9BACT</name>
<dbReference type="GO" id="GO:0008237">
    <property type="term" value="F:metallopeptidase activity"/>
    <property type="evidence" value="ECO:0007669"/>
    <property type="project" value="InterPro"/>
</dbReference>
<feature type="transmembrane region" description="Helical" evidence="2">
    <location>
        <begin position="187"/>
        <end position="206"/>
    </location>
</feature>
<feature type="transmembrane region" description="Helical" evidence="2">
    <location>
        <begin position="534"/>
        <end position="557"/>
    </location>
</feature>
<feature type="transmembrane region" description="Helical" evidence="2">
    <location>
        <begin position="255"/>
        <end position="277"/>
    </location>
</feature>
<keyword evidence="2" id="KW-0472">Membrane</keyword>
<feature type="transmembrane region" description="Helical" evidence="2">
    <location>
        <begin position="329"/>
        <end position="349"/>
    </location>
</feature>
<proteinExistence type="predicted"/>
<evidence type="ECO:0000313" key="5">
    <source>
        <dbReference type="Proteomes" id="UP000272117"/>
    </source>
</evidence>
<dbReference type="Proteomes" id="UP000272117">
    <property type="component" value="Unassembled WGS sequence"/>
</dbReference>
<organism evidence="4 5">
    <name type="scientific">Rufibacter latericius</name>
    <dbReference type="NCBI Taxonomy" id="2487040"/>
    <lineage>
        <taxon>Bacteria</taxon>
        <taxon>Pseudomonadati</taxon>
        <taxon>Bacteroidota</taxon>
        <taxon>Cytophagia</taxon>
        <taxon>Cytophagales</taxon>
        <taxon>Hymenobacteraceae</taxon>
        <taxon>Rufibacter</taxon>
    </lineage>
</organism>
<dbReference type="GO" id="GO:0008270">
    <property type="term" value="F:zinc ion binding"/>
    <property type="evidence" value="ECO:0007669"/>
    <property type="project" value="InterPro"/>
</dbReference>
<comment type="caution">
    <text evidence="4">The sequence shown here is derived from an EMBL/GenBank/DDBJ whole genome shotgun (WGS) entry which is preliminary data.</text>
</comment>
<evidence type="ECO:0000313" key="4">
    <source>
        <dbReference type="EMBL" id="RNI26256.1"/>
    </source>
</evidence>
<keyword evidence="5" id="KW-1185">Reference proteome</keyword>
<feature type="domain" description="Peptidase M1 membrane alanine aminopeptidase" evidence="3">
    <location>
        <begin position="880"/>
        <end position="1082"/>
    </location>
</feature>